<dbReference type="EMBL" id="JACHEU010000001">
    <property type="protein sequence ID" value="MBB6012346.1"/>
    <property type="molecule type" value="Genomic_DNA"/>
</dbReference>
<dbReference type="AlphaFoldDB" id="A0A7W9VV34"/>
<dbReference type="Proteomes" id="UP000533306">
    <property type="component" value="Unassembled WGS sequence"/>
</dbReference>
<gene>
    <name evidence="1" type="ORF">HNR59_001691</name>
</gene>
<organism evidence="1 2">
    <name type="scientific">Aquamicrobium lusatiense</name>
    <dbReference type="NCBI Taxonomy" id="89772"/>
    <lineage>
        <taxon>Bacteria</taxon>
        <taxon>Pseudomonadati</taxon>
        <taxon>Pseudomonadota</taxon>
        <taxon>Alphaproteobacteria</taxon>
        <taxon>Hyphomicrobiales</taxon>
        <taxon>Phyllobacteriaceae</taxon>
        <taxon>Aquamicrobium</taxon>
    </lineage>
</organism>
<reference evidence="1 2" key="1">
    <citation type="submission" date="2020-08" db="EMBL/GenBank/DDBJ databases">
        <title>Genomic Encyclopedia of Type Strains, Phase IV (KMG-IV): sequencing the most valuable type-strain genomes for metagenomic binning, comparative biology and taxonomic classification.</title>
        <authorList>
            <person name="Goeker M."/>
        </authorList>
    </citation>
    <scope>NUCLEOTIDE SEQUENCE [LARGE SCALE GENOMIC DNA]</scope>
    <source>
        <strain evidence="1 2">DSM 11099</strain>
    </source>
</reference>
<dbReference type="RefSeq" id="WP_246374542.1">
    <property type="nucleotide sequence ID" value="NZ_JACHEU010000001.1"/>
</dbReference>
<evidence type="ECO:0000313" key="1">
    <source>
        <dbReference type="EMBL" id="MBB6012346.1"/>
    </source>
</evidence>
<proteinExistence type="predicted"/>
<name>A0A7W9VV34_9HYPH</name>
<protein>
    <submittedName>
        <fullName evidence="1">Uncharacterized protein</fullName>
    </submittedName>
</protein>
<sequence length="204" mass="22780">MRLAKSLGSARKLAVLTFVPVMLGVFPSLAEESGMWPAGSYMLSDELGDFVITAVGGSGTADDPLVVLEEFRSATPATLTIHNAIRRMPRLPGHGHLMVLYLRIDILNNSGHPWIEFEFELQEGRDRPSIFGDGLSFDQRNRSPEAIFSSAFSRFDRSFEPYDRLLFSGGQVDPLSTASFQFVITDFTPRWTFYLVQDPRIPSS</sequence>
<accession>A0A7W9VV34</accession>
<evidence type="ECO:0000313" key="2">
    <source>
        <dbReference type="Proteomes" id="UP000533306"/>
    </source>
</evidence>
<comment type="caution">
    <text evidence="1">The sequence shown here is derived from an EMBL/GenBank/DDBJ whole genome shotgun (WGS) entry which is preliminary data.</text>
</comment>
<keyword evidence="2" id="KW-1185">Reference proteome</keyword>